<dbReference type="GO" id="GO:0016125">
    <property type="term" value="P:sterol metabolic process"/>
    <property type="evidence" value="ECO:0007669"/>
    <property type="project" value="TreeGrafter"/>
</dbReference>
<dbReference type="PANTHER" id="PTHR24286">
    <property type="entry name" value="CYTOCHROME P450 26"/>
    <property type="match status" value="1"/>
</dbReference>
<dbReference type="GO" id="GO:0020037">
    <property type="term" value="F:heme binding"/>
    <property type="evidence" value="ECO:0007669"/>
    <property type="project" value="InterPro"/>
</dbReference>
<feature type="binding site" description="axial binding residue" evidence="6">
    <location>
        <position position="419"/>
    </location>
    <ligand>
        <name>heme</name>
        <dbReference type="ChEBI" id="CHEBI:30413"/>
    </ligand>
    <ligandPart>
        <name>Fe</name>
        <dbReference type="ChEBI" id="CHEBI:18248"/>
    </ligandPart>
</feature>
<dbReference type="Pfam" id="PF00067">
    <property type="entry name" value="p450"/>
    <property type="match status" value="1"/>
</dbReference>
<evidence type="ECO:0000256" key="6">
    <source>
        <dbReference type="PIRSR" id="PIRSR602401-1"/>
    </source>
</evidence>
<keyword evidence="3 6" id="KW-0479">Metal-binding</keyword>
<sequence>MLAAAVAVLAVVTSLPVLLRLLSARGGGEKKTPPPPGPFRLPFVGHTLSLVRALHANTADDWLRRCVAAYGPVSRLSLFGSPTAFLSGTSANKFIFGSAAVTAKNPESLARMIGRRTIREVVGDEHRRVRAMMVQFLRTDVVKRYVATMDDEVRRHLDADWRGRGTVAVMTSTKALTFDVMCTVIFGLGRDATVRRELWTEFQQLVKGIFAVPVNLPFTTYSRCLAASERGRRAVAGVIQERRAKLERGERSPGDDVVTLMLAEGMPDDDIIDNVMFLIIAAHDTTAALLTFLIRQLDIDKDVFDKVVQEQEEIARSKAPGEALSWDDLGRMRYTWAAAMETLRMYPPVYSMTRKTLDDVEYGGYLIPKGWQVMHMTTMTHSDPAIFPDPGRFDPARFENPAAVPPFAFVPFGGGARLCPGNEFARVETLVALHYIVTRFRWKLAAGCDLSFSRFPLPYPSQGLLIDIEPIQK</sequence>
<feature type="chain" id="PRO_5042922653" description="Cytochrome P450" evidence="8">
    <location>
        <begin position="25"/>
        <end position="473"/>
    </location>
</feature>
<keyword evidence="10" id="KW-1185">Reference proteome</keyword>
<keyword evidence="4 7" id="KW-0560">Oxidoreductase</keyword>
<organism evidence="9 10">
    <name type="scientific">Paspalum notatum var. saurae</name>
    <dbReference type="NCBI Taxonomy" id="547442"/>
    <lineage>
        <taxon>Eukaryota</taxon>
        <taxon>Viridiplantae</taxon>
        <taxon>Streptophyta</taxon>
        <taxon>Embryophyta</taxon>
        <taxon>Tracheophyta</taxon>
        <taxon>Spermatophyta</taxon>
        <taxon>Magnoliopsida</taxon>
        <taxon>Liliopsida</taxon>
        <taxon>Poales</taxon>
        <taxon>Poaceae</taxon>
        <taxon>PACMAD clade</taxon>
        <taxon>Panicoideae</taxon>
        <taxon>Andropogonodae</taxon>
        <taxon>Paspaleae</taxon>
        <taxon>Paspalinae</taxon>
        <taxon>Paspalum</taxon>
    </lineage>
</organism>
<dbReference type="GO" id="GO:0004497">
    <property type="term" value="F:monooxygenase activity"/>
    <property type="evidence" value="ECO:0007669"/>
    <property type="project" value="UniProtKB-KW"/>
</dbReference>
<dbReference type="PRINTS" id="PR00463">
    <property type="entry name" value="EP450I"/>
</dbReference>
<dbReference type="Proteomes" id="UP001341281">
    <property type="component" value="Chromosome 06"/>
</dbReference>
<keyword evidence="6 7" id="KW-0349">Heme</keyword>
<keyword evidence="5 6" id="KW-0408">Iron</keyword>
<evidence type="ECO:0000256" key="5">
    <source>
        <dbReference type="ARBA" id="ARBA00023004"/>
    </source>
</evidence>
<evidence type="ECO:0008006" key="11">
    <source>
        <dbReference type="Google" id="ProtNLM"/>
    </source>
</evidence>
<dbReference type="InterPro" id="IPR002401">
    <property type="entry name" value="Cyt_P450_E_grp-I"/>
</dbReference>
<dbReference type="GO" id="GO:0005506">
    <property type="term" value="F:iron ion binding"/>
    <property type="evidence" value="ECO:0007669"/>
    <property type="project" value="InterPro"/>
</dbReference>
<evidence type="ECO:0000256" key="3">
    <source>
        <dbReference type="ARBA" id="ARBA00022723"/>
    </source>
</evidence>
<protein>
    <recommendedName>
        <fullName evidence="11">Cytochrome P450</fullName>
    </recommendedName>
</protein>
<dbReference type="PRINTS" id="PR00385">
    <property type="entry name" value="P450"/>
</dbReference>
<evidence type="ECO:0000256" key="1">
    <source>
        <dbReference type="ARBA" id="ARBA00001971"/>
    </source>
</evidence>
<comment type="similarity">
    <text evidence="2 7">Belongs to the cytochrome P450 family.</text>
</comment>
<evidence type="ECO:0000256" key="8">
    <source>
        <dbReference type="SAM" id="SignalP"/>
    </source>
</evidence>
<dbReference type="FunFam" id="1.10.630.10:FF:000022">
    <property type="entry name" value="Taxadiene 5-alpha hydroxylase"/>
    <property type="match status" value="1"/>
</dbReference>
<keyword evidence="7" id="KW-0503">Monooxygenase</keyword>
<evidence type="ECO:0000256" key="2">
    <source>
        <dbReference type="ARBA" id="ARBA00010617"/>
    </source>
</evidence>
<dbReference type="GO" id="GO:0016705">
    <property type="term" value="F:oxidoreductase activity, acting on paired donors, with incorporation or reduction of molecular oxygen"/>
    <property type="evidence" value="ECO:0007669"/>
    <property type="project" value="InterPro"/>
</dbReference>
<dbReference type="EMBL" id="CP144750">
    <property type="protein sequence ID" value="WVZ78812.1"/>
    <property type="molecule type" value="Genomic_DNA"/>
</dbReference>
<gene>
    <name evidence="9" type="ORF">U9M48_026462</name>
</gene>
<evidence type="ECO:0000256" key="4">
    <source>
        <dbReference type="ARBA" id="ARBA00023002"/>
    </source>
</evidence>
<dbReference type="AlphaFoldDB" id="A0AAQ3TXH1"/>
<dbReference type="Gene3D" id="1.10.630.10">
    <property type="entry name" value="Cytochrome P450"/>
    <property type="match status" value="1"/>
</dbReference>
<accession>A0AAQ3TXH1</accession>
<comment type="cofactor">
    <cofactor evidence="1 6">
        <name>heme</name>
        <dbReference type="ChEBI" id="CHEBI:30413"/>
    </cofactor>
</comment>
<dbReference type="PROSITE" id="PS00086">
    <property type="entry name" value="CYTOCHROME_P450"/>
    <property type="match status" value="1"/>
</dbReference>
<evidence type="ECO:0000313" key="10">
    <source>
        <dbReference type="Proteomes" id="UP001341281"/>
    </source>
</evidence>
<dbReference type="CDD" id="cd11043">
    <property type="entry name" value="CYP90-like"/>
    <property type="match status" value="1"/>
</dbReference>
<reference evidence="9 10" key="1">
    <citation type="submission" date="2024-02" db="EMBL/GenBank/DDBJ databases">
        <title>High-quality chromosome-scale genome assembly of Pensacola bahiagrass (Paspalum notatum Flugge var. saurae).</title>
        <authorList>
            <person name="Vega J.M."/>
            <person name="Podio M."/>
            <person name="Orjuela J."/>
            <person name="Siena L.A."/>
            <person name="Pessino S.C."/>
            <person name="Combes M.C."/>
            <person name="Mariac C."/>
            <person name="Albertini E."/>
            <person name="Pupilli F."/>
            <person name="Ortiz J.P.A."/>
            <person name="Leblanc O."/>
        </authorList>
    </citation>
    <scope>NUCLEOTIDE SEQUENCE [LARGE SCALE GENOMIC DNA]</scope>
    <source>
        <strain evidence="9">R1</strain>
        <tissue evidence="9">Leaf</tissue>
    </source>
</reference>
<evidence type="ECO:0000256" key="7">
    <source>
        <dbReference type="RuleBase" id="RU000461"/>
    </source>
</evidence>
<dbReference type="InterPro" id="IPR017972">
    <property type="entry name" value="Cyt_P450_CS"/>
</dbReference>
<keyword evidence="8" id="KW-0732">Signal</keyword>
<dbReference type="SUPFAM" id="SSF48264">
    <property type="entry name" value="Cytochrome P450"/>
    <property type="match status" value="1"/>
</dbReference>
<evidence type="ECO:0000313" key="9">
    <source>
        <dbReference type="EMBL" id="WVZ78812.1"/>
    </source>
</evidence>
<proteinExistence type="inferred from homology"/>
<dbReference type="InterPro" id="IPR036396">
    <property type="entry name" value="Cyt_P450_sf"/>
</dbReference>
<name>A0AAQ3TXH1_PASNO</name>
<dbReference type="InterPro" id="IPR001128">
    <property type="entry name" value="Cyt_P450"/>
</dbReference>
<feature type="signal peptide" evidence="8">
    <location>
        <begin position="1"/>
        <end position="24"/>
    </location>
</feature>
<dbReference type="PANTHER" id="PTHR24286:SF364">
    <property type="entry name" value="CYTOCHROME P450 FAMILY 718"/>
    <property type="match status" value="1"/>
</dbReference>